<reference evidence="7 8" key="1">
    <citation type="journal article" date="2015" name="PLoS Pathog.">
        <title>Leptomonas seymouri: Adaptations to the Dixenous Life Cycle Analyzed by Genome Sequencing, Transcriptome Profiling and Co-infection with Leishmania donovani.</title>
        <authorList>
            <person name="Kraeva N."/>
            <person name="Butenko A."/>
            <person name="Hlavacova J."/>
            <person name="Kostygov A."/>
            <person name="Myskova J."/>
            <person name="Grybchuk D."/>
            <person name="Lestinova T."/>
            <person name="Votypka J."/>
            <person name="Volf P."/>
            <person name="Opperdoes F."/>
            <person name="Flegontov P."/>
            <person name="Lukes J."/>
            <person name="Yurchenko V."/>
        </authorList>
    </citation>
    <scope>NUCLEOTIDE SEQUENCE [LARGE SCALE GENOMIC DNA]</scope>
    <source>
        <strain evidence="7 8">ATCC 30220</strain>
    </source>
</reference>
<evidence type="ECO:0000256" key="1">
    <source>
        <dbReference type="ARBA" id="ARBA00004141"/>
    </source>
</evidence>
<dbReference type="Proteomes" id="UP000038009">
    <property type="component" value="Unassembled WGS sequence"/>
</dbReference>
<feature type="transmembrane region" description="Helical" evidence="6">
    <location>
        <begin position="233"/>
        <end position="261"/>
    </location>
</feature>
<evidence type="ECO:0000256" key="4">
    <source>
        <dbReference type="ARBA" id="ARBA00023136"/>
    </source>
</evidence>
<dbReference type="GO" id="GO:0032979">
    <property type="term" value="P:protein insertion into mitochondrial inner membrane from matrix"/>
    <property type="evidence" value="ECO:0007669"/>
    <property type="project" value="TreeGrafter"/>
</dbReference>
<dbReference type="EMBL" id="LJSK01000002">
    <property type="protein sequence ID" value="KPI90748.1"/>
    <property type="molecule type" value="Genomic_DNA"/>
</dbReference>
<feature type="region of interest" description="Disordered" evidence="5">
    <location>
        <begin position="424"/>
        <end position="554"/>
    </location>
</feature>
<proteinExistence type="predicted"/>
<feature type="compositionally biased region" description="Low complexity" evidence="5">
    <location>
        <begin position="542"/>
        <end position="554"/>
    </location>
</feature>
<feature type="compositionally biased region" description="Polar residues" evidence="5">
    <location>
        <begin position="499"/>
        <end position="528"/>
    </location>
</feature>
<dbReference type="OMA" id="QFPYLSH"/>
<dbReference type="InterPro" id="IPR001708">
    <property type="entry name" value="YidC/ALB3/OXA1/COX18"/>
</dbReference>
<feature type="transmembrane region" description="Helical" evidence="6">
    <location>
        <begin position="201"/>
        <end position="221"/>
    </location>
</feature>
<feature type="compositionally biased region" description="Polar residues" evidence="5">
    <location>
        <begin position="348"/>
        <end position="361"/>
    </location>
</feature>
<comment type="subcellular location">
    <subcellularLocation>
        <location evidence="1">Membrane</location>
        <topology evidence="1">Multi-pass membrane protein</topology>
    </subcellularLocation>
</comment>
<dbReference type="OrthoDB" id="2148490at2759"/>
<gene>
    <name evidence="7" type="ORF">ABL78_0184</name>
</gene>
<sequence>MIRCYHAARPAVTLKLRTSSLLLSTPAASQVRFYRTTSATDANAFTAAASVDSPSLYAVPTEASPQTYFDYLDRIWNTKWFGTVDEHIAAAATSHAEISDPSWFAQIFTTCQDAIGIEAGALLFLFGAATRLCTLYFSLYGERSGERMRLALPELKKPQEDFNRVYYNDLASAMEVQVAASVLKSHRRAIFRKYSTSNWKCIASLATAPVTMMGLYQASAVCENAALDVGSSSFLWCSALALPDPFMILPVVTCFATLLNFELSISKDIKTGWMRNIIWGARLGCLCVIPVFATLRSGVCLYFVGMNVVGLVQPLLLRSVAFRRWFGFPSTEDLAAVAPPTAKPSPPSRSQVHAKTSSAQDVSDRAVPLRERILGALSSASRCRAPTGPTQDVLQSSLTVQFPYLSHLLNPQVDENEELFAKARNKQSKPDIGRRSPVTTSPSFPPPAGSRYTRGTNPLMRETPLQRRDGVAAAATAARTGSSHMSPDRVDANHRPAAASNSSGSTARSVPRNRGSSFASSGWKSVQPSFEEKDFIPNYEGTDTASSSSPTPPK</sequence>
<feature type="region of interest" description="Disordered" evidence="5">
    <location>
        <begin position="337"/>
        <end position="365"/>
    </location>
</feature>
<keyword evidence="2 6" id="KW-0812">Transmembrane</keyword>
<accession>A0A0N1PFR8</accession>
<dbReference type="GO" id="GO:0005743">
    <property type="term" value="C:mitochondrial inner membrane"/>
    <property type="evidence" value="ECO:0007669"/>
    <property type="project" value="TreeGrafter"/>
</dbReference>
<dbReference type="GO" id="GO:0032977">
    <property type="term" value="F:membrane insertase activity"/>
    <property type="evidence" value="ECO:0007669"/>
    <property type="project" value="InterPro"/>
</dbReference>
<comment type="caution">
    <text evidence="7">The sequence shown here is derived from an EMBL/GenBank/DDBJ whole genome shotgun (WGS) entry which is preliminary data.</text>
</comment>
<keyword evidence="8" id="KW-1185">Reference proteome</keyword>
<evidence type="ECO:0000256" key="6">
    <source>
        <dbReference type="SAM" id="Phobius"/>
    </source>
</evidence>
<dbReference type="PANTHER" id="PTHR12428:SF65">
    <property type="entry name" value="CYTOCHROME C OXIDASE ASSEMBLY PROTEIN COX18, MITOCHONDRIAL"/>
    <property type="match status" value="1"/>
</dbReference>
<dbReference type="AlphaFoldDB" id="A0A0N1PFR8"/>
<evidence type="ECO:0000256" key="2">
    <source>
        <dbReference type="ARBA" id="ARBA00022692"/>
    </source>
</evidence>
<dbReference type="VEuPathDB" id="TriTrypDB:Lsey_0002_0720"/>
<keyword evidence="4 6" id="KW-0472">Membrane</keyword>
<protein>
    <recommendedName>
        <fullName evidence="9">60Kd inner membrane protein</fullName>
    </recommendedName>
</protein>
<dbReference type="PANTHER" id="PTHR12428">
    <property type="entry name" value="OXA1"/>
    <property type="match status" value="1"/>
</dbReference>
<evidence type="ECO:0000313" key="7">
    <source>
        <dbReference type="EMBL" id="KPI90748.1"/>
    </source>
</evidence>
<organism evidence="7 8">
    <name type="scientific">Leptomonas seymouri</name>
    <dbReference type="NCBI Taxonomy" id="5684"/>
    <lineage>
        <taxon>Eukaryota</taxon>
        <taxon>Discoba</taxon>
        <taxon>Euglenozoa</taxon>
        <taxon>Kinetoplastea</taxon>
        <taxon>Metakinetoplastina</taxon>
        <taxon>Trypanosomatida</taxon>
        <taxon>Trypanosomatidae</taxon>
        <taxon>Leishmaniinae</taxon>
        <taxon>Leptomonas</taxon>
    </lineage>
</organism>
<evidence type="ECO:0000256" key="5">
    <source>
        <dbReference type="SAM" id="MobiDB-lite"/>
    </source>
</evidence>
<keyword evidence="3 6" id="KW-1133">Transmembrane helix</keyword>
<evidence type="ECO:0008006" key="9">
    <source>
        <dbReference type="Google" id="ProtNLM"/>
    </source>
</evidence>
<evidence type="ECO:0000313" key="8">
    <source>
        <dbReference type="Proteomes" id="UP000038009"/>
    </source>
</evidence>
<name>A0A0N1PFR8_LEPSE</name>
<evidence type="ECO:0000256" key="3">
    <source>
        <dbReference type="ARBA" id="ARBA00022989"/>
    </source>
</evidence>